<dbReference type="PROSITE" id="PS50181">
    <property type="entry name" value="FBOX"/>
    <property type="match status" value="1"/>
</dbReference>
<dbReference type="InterPro" id="IPR001810">
    <property type="entry name" value="F-box_dom"/>
</dbReference>
<accession>A0AAD5SZ09</accession>
<gene>
    <name evidence="2" type="ORF">HK100_002051</name>
</gene>
<keyword evidence="3" id="KW-1185">Reference proteome</keyword>
<evidence type="ECO:0000313" key="2">
    <source>
        <dbReference type="EMBL" id="KAJ3113251.1"/>
    </source>
</evidence>
<dbReference type="Proteomes" id="UP001211907">
    <property type="component" value="Unassembled WGS sequence"/>
</dbReference>
<reference evidence="2" key="1">
    <citation type="submission" date="2020-05" db="EMBL/GenBank/DDBJ databases">
        <title>Phylogenomic resolution of chytrid fungi.</title>
        <authorList>
            <person name="Stajich J.E."/>
            <person name="Amses K."/>
            <person name="Simmons R."/>
            <person name="Seto K."/>
            <person name="Myers J."/>
            <person name="Bonds A."/>
            <person name="Quandt C.A."/>
            <person name="Barry K."/>
            <person name="Liu P."/>
            <person name="Grigoriev I."/>
            <person name="Longcore J.E."/>
            <person name="James T.Y."/>
        </authorList>
    </citation>
    <scope>NUCLEOTIDE SEQUENCE</scope>
    <source>
        <strain evidence="2">JEL0513</strain>
    </source>
</reference>
<protein>
    <recommendedName>
        <fullName evidence="1">F-box domain-containing protein</fullName>
    </recommendedName>
</protein>
<comment type="caution">
    <text evidence="2">The sequence shown here is derived from an EMBL/GenBank/DDBJ whole genome shotgun (WGS) entry which is preliminary data.</text>
</comment>
<feature type="non-terminal residue" evidence="2">
    <location>
        <position position="71"/>
    </location>
</feature>
<dbReference type="Pfam" id="PF00646">
    <property type="entry name" value="F-box"/>
    <property type="match status" value="1"/>
</dbReference>
<sequence length="71" mass="7845">MSIIANESPRLTNVLPYELVESILKLIPFPQVCKLRSVSKVFDAIVSSESFALSILVRIIDPEIVSENKSG</sequence>
<feature type="domain" description="F-box" evidence="1">
    <location>
        <begin position="9"/>
        <end position="55"/>
    </location>
</feature>
<evidence type="ECO:0000259" key="1">
    <source>
        <dbReference type="PROSITE" id="PS50181"/>
    </source>
</evidence>
<dbReference type="InterPro" id="IPR036047">
    <property type="entry name" value="F-box-like_dom_sf"/>
</dbReference>
<proteinExistence type="predicted"/>
<organism evidence="2 3">
    <name type="scientific">Physocladia obscura</name>
    <dbReference type="NCBI Taxonomy" id="109957"/>
    <lineage>
        <taxon>Eukaryota</taxon>
        <taxon>Fungi</taxon>
        <taxon>Fungi incertae sedis</taxon>
        <taxon>Chytridiomycota</taxon>
        <taxon>Chytridiomycota incertae sedis</taxon>
        <taxon>Chytridiomycetes</taxon>
        <taxon>Chytridiales</taxon>
        <taxon>Chytriomycetaceae</taxon>
        <taxon>Physocladia</taxon>
    </lineage>
</organism>
<dbReference type="Gene3D" id="1.20.1280.50">
    <property type="match status" value="1"/>
</dbReference>
<name>A0AAD5SZ09_9FUNG</name>
<dbReference type="EMBL" id="JADGJH010001464">
    <property type="protein sequence ID" value="KAJ3113251.1"/>
    <property type="molecule type" value="Genomic_DNA"/>
</dbReference>
<evidence type="ECO:0000313" key="3">
    <source>
        <dbReference type="Proteomes" id="UP001211907"/>
    </source>
</evidence>
<dbReference type="SUPFAM" id="SSF81383">
    <property type="entry name" value="F-box domain"/>
    <property type="match status" value="1"/>
</dbReference>
<dbReference type="AlphaFoldDB" id="A0AAD5SZ09"/>